<accession>A0A7I8KKQ1</accession>
<gene>
    <name evidence="1" type="ORF">SI8410_06008389</name>
</gene>
<evidence type="ECO:0000313" key="2">
    <source>
        <dbReference type="Proteomes" id="UP000663760"/>
    </source>
</evidence>
<evidence type="ECO:0000313" key="1">
    <source>
        <dbReference type="EMBL" id="CAA7397724.1"/>
    </source>
</evidence>
<proteinExistence type="predicted"/>
<organism evidence="1 2">
    <name type="scientific">Spirodela intermedia</name>
    <name type="common">Intermediate duckweed</name>
    <dbReference type="NCBI Taxonomy" id="51605"/>
    <lineage>
        <taxon>Eukaryota</taxon>
        <taxon>Viridiplantae</taxon>
        <taxon>Streptophyta</taxon>
        <taxon>Embryophyta</taxon>
        <taxon>Tracheophyta</taxon>
        <taxon>Spermatophyta</taxon>
        <taxon>Magnoliopsida</taxon>
        <taxon>Liliopsida</taxon>
        <taxon>Araceae</taxon>
        <taxon>Lemnoideae</taxon>
        <taxon>Spirodela</taxon>
    </lineage>
</organism>
<protein>
    <submittedName>
        <fullName evidence="1">Uncharacterized protein</fullName>
    </submittedName>
</protein>
<dbReference type="EMBL" id="LR746269">
    <property type="protein sequence ID" value="CAA7397724.1"/>
    <property type="molecule type" value="Genomic_DNA"/>
</dbReference>
<dbReference type="AlphaFoldDB" id="A0A7I8KKQ1"/>
<keyword evidence="2" id="KW-1185">Reference proteome</keyword>
<sequence>MGRQIVSGGCHLAERKNDDFAALWRLSLDEEELDGGRAHVRESFILKSTQQNEALHRI</sequence>
<reference evidence="1" key="1">
    <citation type="submission" date="2020-02" db="EMBL/GenBank/DDBJ databases">
        <authorList>
            <person name="Scholz U."/>
            <person name="Mascher M."/>
            <person name="Fiebig A."/>
        </authorList>
    </citation>
    <scope>NUCLEOTIDE SEQUENCE</scope>
</reference>
<dbReference type="Proteomes" id="UP000663760">
    <property type="component" value="Chromosome 6"/>
</dbReference>
<name>A0A7I8KKQ1_SPIIN</name>